<gene>
    <name evidence="1" type="ORF">FGO68_gene658</name>
</gene>
<comment type="caution">
    <text evidence="1">The sequence shown here is derived from an EMBL/GenBank/DDBJ whole genome shotgun (WGS) entry which is preliminary data.</text>
</comment>
<dbReference type="EMBL" id="RRYP01019792">
    <property type="protein sequence ID" value="TNV73129.1"/>
    <property type="molecule type" value="Genomic_DNA"/>
</dbReference>
<dbReference type="Proteomes" id="UP000785679">
    <property type="component" value="Unassembled WGS sequence"/>
</dbReference>
<accession>A0A8J8SWC4</accession>
<organism evidence="1 2">
    <name type="scientific">Halteria grandinella</name>
    <dbReference type="NCBI Taxonomy" id="5974"/>
    <lineage>
        <taxon>Eukaryota</taxon>
        <taxon>Sar</taxon>
        <taxon>Alveolata</taxon>
        <taxon>Ciliophora</taxon>
        <taxon>Intramacronucleata</taxon>
        <taxon>Spirotrichea</taxon>
        <taxon>Stichotrichia</taxon>
        <taxon>Sporadotrichida</taxon>
        <taxon>Halteriidae</taxon>
        <taxon>Halteria</taxon>
    </lineage>
</organism>
<proteinExistence type="predicted"/>
<reference evidence="1" key="1">
    <citation type="submission" date="2019-06" db="EMBL/GenBank/DDBJ databases">
        <authorList>
            <person name="Zheng W."/>
        </authorList>
    </citation>
    <scope>NUCLEOTIDE SEQUENCE</scope>
    <source>
        <strain evidence="1">QDHG01</strain>
    </source>
</reference>
<dbReference type="AlphaFoldDB" id="A0A8J8SWC4"/>
<name>A0A8J8SWC4_HALGN</name>
<protein>
    <submittedName>
        <fullName evidence="1">Uncharacterized protein</fullName>
    </submittedName>
</protein>
<evidence type="ECO:0000313" key="2">
    <source>
        <dbReference type="Proteomes" id="UP000785679"/>
    </source>
</evidence>
<evidence type="ECO:0000313" key="1">
    <source>
        <dbReference type="EMBL" id="TNV73129.1"/>
    </source>
</evidence>
<keyword evidence="2" id="KW-1185">Reference proteome</keyword>
<sequence>MLSNKNSTRSIIQLHQNIKNLKFIRIMNICYPNYKIRYLISMKQISPTTITNYTIGPIHIGVKSARLSTQPQSLQRRHSFMIR</sequence>